<dbReference type="InterPro" id="IPR032695">
    <property type="entry name" value="Integrin_dom_sf"/>
</dbReference>
<evidence type="ECO:0000256" key="4">
    <source>
        <dbReference type="ARBA" id="ARBA00022536"/>
    </source>
</evidence>
<keyword evidence="13 18" id="KW-0401">Integrin</keyword>
<keyword evidence="6" id="KW-0479">Metal-binding</keyword>
<feature type="disulfide bond" evidence="17">
    <location>
        <begin position="530"/>
        <end position="535"/>
    </location>
</feature>
<feature type="disulfide bond" evidence="17">
    <location>
        <begin position="556"/>
        <end position="565"/>
    </location>
</feature>
<dbReference type="SMART" id="SM00187">
    <property type="entry name" value="INB"/>
    <property type="match status" value="1"/>
</dbReference>
<evidence type="ECO:0000256" key="3">
    <source>
        <dbReference type="ARBA" id="ARBA00022475"/>
    </source>
</evidence>
<dbReference type="SUPFAM" id="SSF69687">
    <property type="entry name" value="Integrin beta tail domain"/>
    <property type="match status" value="1"/>
</dbReference>
<comment type="similarity">
    <text evidence="2 18">Belongs to the integrin beta chain family.</text>
</comment>
<evidence type="ECO:0000256" key="8">
    <source>
        <dbReference type="ARBA" id="ARBA00022737"/>
    </source>
</evidence>
<dbReference type="PRINTS" id="PR01186">
    <property type="entry name" value="INTEGRINB"/>
</dbReference>
<keyword evidence="3" id="KW-1003">Cell membrane</keyword>
<dbReference type="SUPFAM" id="SSF69179">
    <property type="entry name" value="Integrin domains"/>
    <property type="match status" value="1"/>
</dbReference>
<feature type="disulfide bond" evidence="17">
    <location>
        <begin position="213"/>
        <end position="220"/>
    </location>
</feature>
<feature type="disulfide bond" evidence="17">
    <location>
        <begin position="587"/>
        <end position="592"/>
    </location>
</feature>
<feature type="chain" id="PRO_5043810833" description="Integrin beta" evidence="20">
    <location>
        <begin position="34"/>
        <end position="765"/>
    </location>
</feature>
<evidence type="ECO:0000259" key="23">
    <source>
        <dbReference type="SMART" id="SM01242"/>
    </source>
</evidence>
<feature type="disulfide bond" evidence="17">
    <location>
        <begin position="444"/>
        <end position="651"/>
    </location>
</feature>
<evidence type="ECO:0000256" key="11">
    <source>
        <dbReference type="ARBA" id="ARBA00022889"/>
    </source>
</evidence>
<feature type="domain" description="Integrin beta subunit tail" evidence="23">
    <location>
        <begin position="610"/>
        <end position="684"/>
    </location>
</feature>
<dbReference type="GO" id="GO:0007160">
    <property type="term" value="P:cell-matrix adhesion"/>
    <property type="evidence" value="ECO:0007669"/>
    <property type="project" value="TreeGrafter"/>
</dbReference>
<dbReference type="Pfam" id="PF17205">
    <property type="entry name" value="PSI_integrin"/>
    <property type="match status" value="1"/>
</dbReference>
<dbReference type="GO" id="GO:0098609">
    <property type="term" value="P:cell-cell adhesion"/>
    <property type="evidence" value="ECO:0007669"/>
    <property type="project" value="TreeGrafter"/>
</dbReference>
<feature type="disulfide bond" evidence="17">
    <location>
        <begin position="498"/>
        <end position="507"/>
    </location>
</feature>
<dbReference type="InterPro" id="IPR013111">
    <property type="entry name" value="EGF_extracell"/>
</dbReference>
<comment type="caution">
    <text evidence="24">The sequence shown here is derived from an EMBL/GenBank/DDBJ whole genome shotgun (WGS) entry which is preliminary data.</text>
</comment>
<feature type="disulfide bond" evidence="17">
    <location>
        <begin position="410"/>
        <end position="424"/>
    </location>
</feature>
<dbReference type="Gene3D" id="3.40.50.410">
    <property type="entry name" value="von Willebrand factor, type A domain"/>
    <property type="match status" value="1"/>
</dbReference>
<reference evidence="24 25" key="1">
    <citation type="journal article" date="2024" name="Proc. Natl. Acad. Sci. U.S.A.">
        <title>The genetic regulatory architecture and epigenomic basis for age-related changes in rattlesnake venom.</title>
        <authorList>
            <person name="Hogan M.P."/>
            <person name="Holding M.L."/>
            <person name="Nystrom G.S."/>
            <person name="Colston T.J."/>
            <person name="Bartlett D.A."/>
            <person name="Mason A.J."/>
            <person name="Ellsworth S.A."/>
            <person name="Rautsaw R.M."/>
            <person name="Lawrence K.C."/>
            <person name="Strickland J.L."/>
            <person name="He B."/>
            <person name="Fraser P."/>
            <person name="Margres M.J."/>
            <person name="Gilbert D.M."/>
            <person name="Gibbs H.L."/>
            <person name="Parkinson C.L."/>
            <person name="Rokyta D.R."/>
        </authorList>
    </citation>
    <scope>NUCLEOTIDE SEQUENCE [LARGE SCALE GENOMIC DNA]</scope>
    <source>
        <strain evidence="24">DRR0105</strain>
    </source>
</reference>
<dbReference type="InterPro" id="IPR012896">
    <property type="entry name" value="Integrin_bsu_tail"/>
</dbReference>
<gene>
    <name evidence="24" type="ORF">NXF25_006136</name>
</gene>
<dbReference type="Pfam" id="PF07974">
    <property type="entry name" value="EGF_2"/>
    <property type="match status" value="1"/>
</dbReference>
<evidence type="ECO:0000256" key="10">
    <source>
        <dbReference type="ARBA" id="ARBA00022842"/>
    </source>
</evidence>
<dbReference type="SMART" id="SM01242">
    <property type="entry name" value="Integrin_B_tail"/>
    <property type="match status" value="1"/>
</dbReference>
<evidence type="ECO:0000256" key="7">
    <source>
        <dbReference type="ARBA" id="ARBA00022729"/>
    </source>
</evidence>
<evidence type="ECO:0000256" key="1">
    <source>
        <dbReference type="ARBA" id="ARBA00004251"/>
    </source>
</evidence>
<dbReference type="InterPro" id="IPR036349">
    <property type="entry name" value="Integrin_bsu_tail_dom_sf"/>
</dbReference>
<feature type="disulfide bond" evidence="17">
    <location>
        <begin position="470"/>
        <end position="474"/>
    </location>
</feature>
<dbReference type="PANTHER" id="PTHR10082:SF36">
    <property type="entry name" value="INTEGRIN BETA-7"/>
    <property type="match status" value="1"/>
</dbReference>
<feature type="disulfide bond" evidence="17">
    <location>
        <begin position="589"/>
        <end position="631"/>
    </location>
</feature>
<evidence type="ECO:0000256" key="18">
    <source>
        <dbReference type="RuleBase" id="RU000633"/>
    </source>
</evidence>
<evidence type="ECO:0000256" key="16">
    <source>
        <dbReference type="ARBA" id="ARBA00023180"/>
    </source>
</evidence>
<evidence type="ECO:0000256" key="20">
    <source>
        <dbReference type="SAM" id="SignalP"/>
    </source>
</evidence>
<evidence type="ECO:0000256" key="9">
    <source>
        <dbReference type="ARBA" id="ARBA00022837"/>
    </source>
</evidence>
<dbReference type="PROSITE" id="PS00243">
    <property type="entry name" value="I_EGF_1"/>
    <property type="match status" value="2"/>
</dbReference>
<evidence type="ECO:0000259" key="21">
    <source>
        <dbReference type="SMART" id="SM00187"/>
    </source>
</evidence>
<dbReference type="InterPro" id="IPR036465">
    <property type="entry name" value="vWFA_dom_sf"/>
</dbReference>
<sequence>MTRFTKGWNVAMLSDGWTVSLGILLTLQGMTCGEKIAETGSCQPQPSCHECIQSHPSCAWCKQPDFVQAGESDAERCAPRPELEHRGCLPSEIMDPQGKQHILEDRPLKDNMYHENIIQLSPQRIVLQLRPGKEQSFTVRFKRAEGYPVDLYYLMDLSYSMKDDLEKIKQLGSDLMANLRKVTTSAKIGFGAFVDKTVLPYVNMVPSKRKHPCQNPKENCQSAFSFRHVLPLTENTSEFESRVSQQGISANLDYAEGGFDAIMQAAICKEQIGWRNVTSLLVFTSDGTYHTAGDGKLGGIYMPNDGLCHLDANGVYSKSHLYDYPSLGHLAEVLSKSNIQLIFAVTRTRLSLYKELSKLIPKSVVGELKSDSTNVVQLIEDAYKSLASTVKLGHFSDLPPGISIAYDSHCGDTETYGQTEGGECSDVSVHQLVQFTVKIMATTCLPESQKLMLRVLGVGEEVQVELSTVCECQCGDAQPDAHHCSGGHGNLTCGICRCHEGYVGRRCDCRKEELLSSETVSLASRPFCSCDNVACERHNGQLCAGNGQCQCGYCQCQANYTGSACECSLDTSGCTQEGKICNGHGHCVCNRCQCDTGWLGVHCADLQMTCEAHRDCAECKAFGTGPLSQNCSNSCSQTVRVLVAPVDKRWCQMKGGDGRLLIYLIEKDKTGGILLTVNDEKVPDRTRWPNLMPVLRSALTVVSIGVLLIALSRGIVEICDRREFRRREKEQKSAKGSQVNNFRFRSATTVINPQDNGYENIANKT</sequence>
<dbReference type="PROSITE" id="PS52047">
    <property type="entry name" value="I_EGF_2"/>
    <property type="match status" value="1"/>
</dbReference>
<dbReference type="Proteomes" id="UP001474421">
    <property type="component" value="Unassembled WGS sequence"/>
</dbReference>
<keyword evidence="7 20" id="KW-0732">Signal</keyword>
<dbReference type="GO" id="GO:0009986">
    <property type="term" value="C:cell surface"/>
    <property type="evidence" value="ECO:0007669"/>
    <property type="project" value="TreeGrafter"/>
</dbReference>
<dbReference type="GO" id="GO:0008305">
    <property type="term" value="C:integrin complex"/>
    <property type="evidence" value="ECO:0007669"/>
    <property type="project" value="TreeGrafter"/>
</dbReference>
<evidence type="ECO:0000313" key="24">
    <source>
        <dbReference type="EMBL" id="KAK9407362.1"/>
    </source>
</evidence>
<accession>A0AAW1BZ69</accession>
<evidence type="ECO:0000256" key="6">
    <source>
        <dbReference type="ARBA" id="ARBA00022723"/>
    </source>
</evidence>
<dbReference type="GO" id="GO:0050900">
    <property type="term" value="P:leukocyte migration"/>
    <property type="evidence" value="ECO:0007669"/>
    <property type="project" value="TreeGrafter"/>
</dbReference>
<dbReference type="InterPro" id="IPR057243">
    <property type="entry name" value="Integrin_I-EGF_CS"/>
</dbReference>
<feature type="signal peptide" evidence="20">
    <location>
        <begin position="1"/>
        <end position="33"/>
    </location>
</feature>
<evidence type="ECO:0000256" key="19">
    <source>
        <dbReference type="SAM" id="Phobius"/>
    </source>
</evidence>
<evidence type="ECO:0000259" key="22">
    <source>
        <dbReference type="SMART" id="SM00423"/>
    </source>
</evidence>
<feature type="disulfide bond" evidence="17">
    <location>
        <begin position="268"/>
        <end position="308"/>
    </location>
</feature>
<dbReference type="SUPFAM" id="SSF103575">
    <property type="entry name" value="Plexin repeat"/>
    <property type="match status" value="1"/>
</dbReference>
<dbReference type="InterPro" id="IPR016201">
    <property type="entry name" value="PSI"/>
</dbReference>
<keyword evidence="25" id="KW-1185">Reference proteome</keyword>
<dbReference type="Pfam" id="PF18372">
    <property type="entry name" value="I-EGF_1"/>
    <property type="match status" value="1"/>
</dbReference>
<protein>
    <recommendedName>
        <fullName evidence="18">Integrin beta</fullName>
    </recommendedName>
</protein>
<keyword evidence="11 18" id="KW-0130">Cell adhesion</keyword>
<evidence type="ECO:0000256" key="2">
    <source>
        <dbReference type="ARBA" id="ARBA00007449"/>
    </source>
</evidence>
<keyword evidence="9" id="KW-0106">Calcium</keyword>
<feature type="disulfide bond" evidence="17">
    <location>
        <begin position="551"/>
        <end position="581"/>
    </location>
</feature>
<dbReference type="GO" id="GO:0046872">
    <property type="term" value="F:metal ion binding"/>
    <property type="evidence" value="ECO:0007669"/>
    <property type="project" value="UniProtKB-KW"/>
</dbReference>
<dbReference type="FunFam" id="3.40.50.410:FF:000002">
    <property type="entry name" value="Integrin beta"/>
    <property type="match status" value="1"/>
</dbReference>
<dbReference type="InterPro" id="IPR033760">
    <property type="entry name" value="Integrin_beta_N"/>
</dbReference>
<dbReference type="FunFam" id="2.10.25.10:FF:000098">
    <property type="entry name" value="Integrin beta"/>
    <property type="match status" value="1"/>
</dbReference>
<keyword evidence="8" id="KW-0677">Repeat</keyword>
<dbReference type="Gene3D" id="2.60.40.1510">
    <property type="entry name" value="ntegrin, alpha v. Chain A, domain 3"/>
    <property type="match status" value="1"/>
</dbReference>
<dbReference type="PIRSF" id="PIRSF002512">
    <property type="entry name" value="Integrin_B"/>
    <property type="match status" value="1"/>
</dbReference>
<name>A0AAW1BZ69_CROAD</name>
<dbReference type="GO" id="GO:0007229">
    <property type="term" value="P:integrin-mediated signaling pathway"/>
    <property type="evidence" value="ECO:0007669"/>
    <property type="project" value="UniProtKB-KW"/>
</dbReference>
<dbReference type="InterPro" id="IPR040622">
    <property type="entry name" value="EGF_integrin_1"/>
</dbReference>
<dbReference type="PANTHER" id="PTHR10082">
    <property type="entry name" value="INTEGRIN BETA SUBUNIT"/>
    <property type="match status" value="1"/>
</dbReference>
<comment type="subcellular location">
    <subcellularLocation>
        <location evidence="1 18">Cell membrane</location>
        <topology evidence="1 18">Single-pass type I membrane protein</topology>
    </subcellularLocation>
</comment>
<proteinExistence type="inferred from homology"/>
<feature type="disulfide bond" evidence="17">
    <location>
        <begin position="549"/>
        <end position="554"/>
    </location>
</feature>
<dbReference type="InterPro" id="IPR002369">
    <property type="entry name" value="Integrin_bsu_VWA"/>
</dbReference>
<evidence type="ECO:0000256" key="13">
    <source>
        <dbReference type="ARBA" id="ARBA00023037"/>
    </source>
</evidence>
<keyword evidence="12 19" id="KW-1133">Transmembrane helix</keyword>
<organism evidence="24 25">
    <name type="scientific">Crotalus adamanteus</name>
    <name type="common">Eastern diamondback rattlesnake</name>
    <dbReference type="NCBI Taxonomy" id="8729"/>
    <lineage>
        <taxon>Eukaryota</taxon>
        <taxon>Metazoa</taxon>
        <taxon>Chordata</taxon>
        <taxon>Craniata</taxon>
        <taxon>Vertebrata</taxon>
        <taxon>Euteleostomi</taxon>
        <taxon>Lepidosauria</taxon>
        <taxon>Squamata</taxon>
        <taxon>Bifurcata</taxon>
        <taxon>Unidentata</taxon>
        <taxon>Episquamata</taxon>
        <taxon>Toxicofera</taxon>
        <taxon>Serpentes</taxon>
        <taxon>Colubroidea</taxon>
        <taxon>Viperidae</taxon>
        <taxon>Crotalinae</taxon>
        <taxon>Crotalus</taxon>
    </lineage>
</organism>
<dbReference type="Gene3D" id="2.10.25.10">
    <property type="entry name" value="Laminin"/>
    <property type="match status" value="3"/>
</dbReference>
<dbReference type="SUPFAM" id="SSF57196">
    <property type="entry name" value="EGF/Laminin"/>
    <property type="match status" value="1"/>
</dbReference>
<dbReference type="GO" id="GO:0005925">
    <property type="term" value="C:focal adhesion"/>
    <property type="evidence" value="ECO:0007669"/>
    <property type="project" value="TreeGrafter"/>
</dbReference>
<dbReference type="Gene3D" id="1.20.5.100">
    <property type="entry name" value="Cytochrome c1, transmembrane anchor, C-terminal"/>
    <property type="match status" value="1"/>
</dbReference>
<keyword evidence="16" id="KW-0325">Glycoprotein</keyword>
<feature type="transmembrane region" description="Helical" evidence="19">
    <location>
        <begin position="694"/>
        <end position="716"/>
    </location>
</feature>
<keyword evidence="15 17" id="KW-1015">Disulfide bond</keyword>
<feature type="disulfide bond" evidence="17">
    <location>
        <begin position="610"/>
        <end position="619"/>
    </location>
</feature>
<keyword evidence="5 18" id="KW-0812">Transmembrane</keyword>
<evidence type="ECO:0000256" key="12">
    <source>
        <dbReference type="ARBA" id="ARBA00022989"/>
    </source>
</evidence>
<dbReference type="SMART" id="SM00423">
    <property type="entry name" value="PSI"/>
    <property type="match status" value="1"/>
</dbReference>
<dbReference type="GO" id="GO:0005178">
    <property type="term" value="F:integrin binding"/>
    <property type="evidence" value="ECO:0007669"/>
    <property type="project" value="TreeGrafter"/>
</dbReference>
<feature type="disulfide bond" evidence="17">
    <location>
        <begin position="594"/>
        <end position="603"/>
    </location>
</feature>
<dbReference type="SUPFAM" id="SSF53300">
    <property type="entry name" value="vWA-like"/>
    <property type="match status" value="1"/>
</dbReference>
<feature type="disulfide bond" evidence="17">
    <location>
        <begin position="48"/>
        <end position="58"/>
    </location>
</feature>
<dbReference type="AlphaFoldDB" id="A0AAW1BZ69"/>
<evidence type="ECO:0000313" key="25">
    <source>
        <dbReference type="Proteomes" id="UP001474421"/>
    </source>
</evidence>
<evidence type="ECO:0000256" key="5">
    <source>
        <dbReference type="ARBA" id="ARBA00022692"/>
    </source>
</evidence>
<feature type="domain" description="PSI" evidence="22">
    <location>
        <begin position="41"/>
        <end position="89"/>
    </location>
</feature>
<dbReference type="Pfam" id="PF00362">
    <property type="entry name" value="Integrin_beta"/>
    <property type="match status" value="1"/>
</dbReference>
<dbReference type="EMBL" id="JAOTOJ010000002">
    <property type="protein sequence ID" value="KAK9407362.1"/>
    <property type="molecule type" value="Genomic_DNA"/>
</dbReference>
<feature type="disulfide bond" evidence="17">
    <location>
        <begin position="484"/>
        <end position="496"/>
    </location>
</feature>
<keyword evidence="4" id="KW-0245">EGF-like domain</keyword>
<keyword evidence="14 19" id="KW-0472">Membrane</keyword>
<feature type="domain" description="Integrin beta subunit VWA" evidence="21">
    <location>
        <begin position="47"/>
        <end position="472"/>
    </location>
</feature>
<evidence type="ECO:0000256" key="14">
    <source>
        <dbReference type="ARBA" id="ARBA00023136"/>
    </source>
</evidence>
<evidence type="ECO:0000256" key="17">
    <source>
        <dbReference type="PIRSR" id="PIRSR002512-1"/>
    </source>
</evidence>
<evidence type="ECO:0000256" key="15">
    <source>
        <dbReference type="ARBA" id="ARBA00023157"/>
    </source>
</evidence>
<keyword evidence="10" id="KW-0460">Magnesium</keyword>
<feature type="disulfide bond" evidence="17">
    <location>
        <begin position="51"/>
        <end position="88"/>
    </location>
</feature>
<dbReference type="Gene3D" id="3.30.1680.10">
    <property type="entry name" value="ligand-binding face of the semaphorins, domain 2"/>
    <property type="match status" value="1"/>
</dbReference>
<dbReference type="GO" id="GO:0033627">
    <property type="term" value="P:cell adhesion mediated by integrin"/>
    <property type="evidence" value="ECO:0007669"/>
    <property type="project" value="TreeGrafter"/>
</dbReference>
<feature type="disulfide bond" evidence="17">
    <location>
        <begin position="61"/>
        <end position="77"/>
    </location>
</feature>
<dbReference type="InterPro" id="IPR015812">
    <property type="entry name" value="Integrin_bsu"/>
</dbReference>